<dbReference type="GO" id="GO:0008514">
    <property type="term" value="F:organic anion transmembrane transporter activity"/>
    <property type="evidence" value="ECO:0007669"/>
    <property type="project" value="UniProtKB-ARBA"/>
</dbReference>
<keyword evidence="5 8" id="KW-1133">Transmembrane helix</keyword>
<feature type="transmembrane region" description="Helical" evidence="8">
    <location>
        <begin position="196"/>
        <end position="218"/>
    </location>
</feature>
<feature type="transmembrane region" description="Helical" evidence="8">
    <location>
        <begin position="467"/>
        <end position="488"/>
    </location>
</feature>
<feature type="transmembrane region" description="Helical" evidence="8">
    <location>
        <begin position="383"/>
        <end position="400"/>
    </location>
</feature>
<dbReference type="AlphaFoldDB" id="A0A494WTR3"/>
<evidence type="ECO:0000256" key="4">
    <source>
        <dbReference type="ARBA" id="ARBA00022692"/>
    </source>
</evidence>
<dbReference type="NCBIfam" id="TIGR00785">
    <property type="entry name" value="dass"/>
    <property type="match status" value="1"/>
</dbReference>
<feature type="transmembrane region" description="Helical" evidence="8">
    <location>
        <begin position="149"/>
        <end position="175"/>
    </location>
</feature>
<comment type="caution">
    <text evidence="9">The sequence shown here is derived from an EMBL/GenBank/DDBJ whole genome shotgun (WGS) entry which is preliminary data.</text>
</comment>
<dbReference type="GO" id="GO:1905039">
    <property type="term" value="P:carboxylic acid transmembrane transport"/>
    <property type="evidence" value="ECO:0007669"/>
    <property type="project" value="UniProtKB-ARBA"/>
</dbReference>
<evidence type="ECO:0000256" key="7">
    <source>
        <dbReference type="ARBA" id="ARBA00031174"/>
    </source>
</evidence>
<feature type="transmembrane region" description="Helical" evidence="8">
    <location>
        <begin position="111"/>
        <end position="129"/>
    </location>
</feature>
<feature type="transmembrane region" description="Helical" evidence="8">
    <location>
        <begin position="405"/>
        <end position="422"/>
    </location>
</feature>
<keyword evidence="4 8" id="KW-0812">Transmembrane</keyword>
<dbReference type="PANTHER" id="PTHR10283">
    <property type="entry name" value="SOLUTE CARRIER FAMILY 13 MEMBER"/>
    <property type="match status" value="1"/>
</dbReference>
<evidence type="ECO:0000256" key="3">
    <source>
        <dbReference type="ARBA" id="ARBA00020150"/>
    </source>
</evidence>
<feature type="transmembrane region" description="Helical" evidence="8">
    <location>
        <begin position="289"/>
        <end position="307"/>
    </location>
</feature>
<feature type="transmembrane region" description="Helical" evidence="8">
    <location>
        <begin position="58"/>
        <end position="91"/>
    </location>
</feature>
<evidence type="ECO:0000256" key="2">
    <source>
        <dbReference type="ARBA" id="ARBA00006772"/>
    </source>
</evidence>
<comment type="similarity">
    <text evidence="2">Belongs to the SLC13A/DASS transporter (TC 2.A.47) family. NADC subfamily.</text>
</comment>
<evidence type="ECO:0000313" key="10">
    <source>
        <dbReference type="Proteomes" id="UP000271256"/>
    </source>
</evidence>
<accession>A0A494WTR3</accession>
<keyword evidence="10" id="KW-1185">Reference proteome</keyword>
<protein>
    <recommendedName>
        <fullName evidence="3">Sodium-dependent dicarboxylate transporter SdcS</fullName>
    </recommendedName>
    <alternativeName>
        <fullName evidence="7">Na(+)/dicarboxylate symporter</fullName>
    </alternativeName>
</protein>
<evidence type="ECO:0000256" key="8">
    <source>
        <dbReference type="SAM" id="Phobius"/>
    </source>
</evidence>
<organism evidence="9 10">
    <name type="scientific">Desulfofundulus salinus</name>
    <dbReference type="NCBI Taxonomy" id="2419843"/>
    <lineage>
        <taxon>Bacteria</taxon>
        <taxon>Bacillati</taxon>
        <taxon>Bacillota</taxon>
        <taxon>Clostridia</taxon>
        <taxon>Eubacteriales</taxon>
        <taxon>Peptococcaceae</taxon>
        <taxon>Desulfofundulus</taxon>
    </lineage>
</organism>
<dbReference type="PANTHER" id="PTHR10283:SF82">
    <property type="entry name" value="SOLUTE CARRIER FAMILY 13 MEMBER 2"/>
    <property type="match status" value="1"/>
</dbReference>
<name>A0A494WTR3_9FIRM</name>
<dbReference type="Pfam" id="PF00939">
    <property type="entry name" value="Na_sulph_symp"/>
    <property type="match status" value="1"/>
</dbReference>
<gene>
    <name evidence="9" type="ORF">D7024_07240</name>
</gene>
<keyword evidence="6 8" id="KW-0472">Membrane</keyword>
<evidence type="ECO:0000256" key="5">
    <source>
        <dbReference type="ARBA" id="ARBA00022989"/>
    </source>
</evidence>
<feature type="transmembrane region" description="Helical" evidence="8">
    <location>
        <begin position="238"/>
        <end position="259"/>
    </location>
</feature>
<dbReference type="GO" id="GO:0005886">
    <property type="term" value="C:plasma membrane"/>
    <property type="evidence" value="ECO:0007669"/>
    <property type="project" value="TreeGrafter"/>
</dbReference>
<dbReference type="EMBL" id="RBWE01000001">
    <property type="protein sequence ID" value="RKO66758.1"/>
    <property type="molecule type" value="Genomic_DNA"/>
</dbReference>
<dbReference type="RefSeq" id="WP_121451179.1">
    <property type="nucleotide sequence ID" value="NZ_RBWE01000001.1"/>
</dbReference>
<dbReference type="Proteomes" id="UP000271256">
    <property type="component" value="Unassembled WGS sequence"/>
</dbReference>
<evidence type="ECO:0000256" key="6">
    <source>
        <dbReference type="ARBA" id="ARBA00023136"/>
    </source>
</evidence>
<comment type="subcellular location">
    <subcellularLocation>
        <location evidence="1">Membrane</location>
        <topology evidence="1">Multi-pass membrane protein</topology>
    </subcellularLocation>
</comment>
<feature type="transmembrane region" description="Helical" evidence="8">
    <location>
        <begin position="428"/>
        <end position="455"/>
    </location>
</feature>
<evidence type="ECO:0000256" key="1">
    <source>
        <dbReference type="ARBA" id="ARBA00004141"/>
    </source>
</evidence>
<feature type="transmembrane region" description="Helical" evidence="8">
    <location>
        <begin position="344"/>
        <end position="363"/>
    </location>
</feature>
<evidence type="ECO:0000313" key="9">
    <source>
        <dbReference type="EMBL" id="RKO66758.1"/>
    </source>
</evidence>
<proteinExistence type="inferred from homology"/>
<dbReference type="InterPro" id="IPR001898">
    <property type="entry name" value="SLC13A/DASS"/>
</dbReference>
<feature type="transmembrane region" description="Helical" evidence="8">
    <location>
        <begin position="313"/>
        <end position="332"/>
    </location>
</feature>
<feature type="transmembrane region" description="Helical" evidence="8">
    <location>
        <begin position="32"/>
        <end position="52"/>
    </location>
</feature>
<dbReference type="OrthoDB" id="9156049at2"/>
<sequence>MRGNGDLRWYIRFVPGFMVENARKAGLDPNTAFPGFVAAWIAFFIILSLPVPPGLEPAGLAAAAVAVWAVIMWITEAMPVGVTGLLIPLLLVLTNAQKKIPQAFGGFSQDVSFLVLGSFIFAAIMQSTGLDRRIALAVLSRVKPRVDQVIKGLMAVNIALSVIIPAAVSRSAVLLPIVKGIMELFEETPEGRRARGALAITGLCYFPMVGGILLLTAHMPNVIMAGLFEKELGYQLNYARWFWLHWPIIGLLPVMFLIIRKQLNVGGISVPGGTDFIQCEKKNMGKMSFIEWLVLAIFAVAVLLWITEPQHKIKTGLATLIALGIFFIPGLLPTPWKTLQNKTIWGTWLLLAGALSLASAISATGLSEWIAGYAGMYFKGQHFLVIVVGFIVLTAFVRIFMLSNVAAVSMLAPILISLSRVLNLNPVAFTLLVANFDTFSFLVPTQVTACVIAYGTGTFDTKTYARVGIPIMVATLLYFVLVMMPWYAVNGLPVWGGYVTWR</sequence>
<reference evidence="9 10" key="1">
    <citation type="submission" date="2018-10" db="EMBL/GenBank/DDBJ databases">
        <authorList>
            <person name="Grouzdev D.S."/>
            <person name="Krutkina M.S."/>
            <person name="Tourova T.P."/>
            <person name="Nazina T.N."/>
        </authorList>
    </citation>
    <scope>NUCLEOTIDE SEQUENCE [LARGE SCALE GENOMIC DNA]</scope>
    <source>
        <strain evidence="9 10">435</strain>
    </source>
</reference>